<dbReference type="NCBIfam" id="TIGR00229">
    <property type="entry name" value="sensory_box"/>
    <property type="match status" value="1"/>
</dbReference>
<dbReference type="InterPro" id="IPR009057">
    <property type="entry name" value="Homeodomain-like_sf"/>
</dbReference>
<evidence type="ECO:0000259" key="8">
    <source>
        <dbReference type="PROSITE" id="PS50045"/>
    </source>
</evidence>
<dbReference type="PROSITE" id="PS50112">
    <property type="entry name" value="PAS"/>
    <property type="match status" value="1"/>
</dbReference>
<dbReference type="SUPFAM" id="SSF52540">
    <property type="entry name" value="P-loop containing nucleoside triphosphate hydrolases"/>
    <property type="match status" value="1"/>
</dbReference>
<dbReference type="Gene3D" id="1.10.10.60">
    <property type="entry name" value="Homeodomain-like"/>
    <property type="match status" value="1"/>
</dbReference>
<evidence type="ECO:0000256" key="3">
    <source>
        <dbReference type="ARBA" id="ARBA00022840"/>
    </source>
</evidence>
<feature type="domain" description="Sigma-54 factor interaction" evidence="8">
    <location>
        <begin position="141"/>
        <end position="370"/>
    </location>
</feature>
<dbReference type="GO" id="GO:0005524">
    <property type="term" value="F:ATP binding"/>
    <property type="evidence" value="ECO:0007669"/>
    <property type="project" value="UniProtKB-KW"/>
</dbReference>
<name>A0A7T7CDQ0_9BACI</name>
<dbReference type="InterPro" id="IPR030828">
    <property type="entry name" value="HTH_TyrR"/>
</dbReference>
<accession>A0A7T7CDQ0</accession>
<dbReference type="Pfam" id="PF25601">
    <property type="entry name" value="AAA_lid_14"/>
    <property type="match status" value="1"/>
</dbReference>
<sequence>MFNCLDDGIFIADHSGKALWLNETSTKQIGASAEQIIGKNVKELEVRKMFTPSVTNIVLRKRETVSQLQTSRNRQLLATGYLLKIEDEDIEYVLVHVKDITETVRSSLKLEQAEAVIKQYVEELRQAKSQQTEMNEKGQHLIGKGKKHQEVLDLMERVSTVDATLLILGETGVGKSIVAKSIHEKSERAHHPFVQINCSAIPGSLLESELFGYKKGAFTGADNNGKAGMVQEAKGGTLFLDEIGDLPFDLQPKLLQLLQEKTYTPIGGTKQEKADVRIIAATNSDLSTMVADKQFREDLYYRLNVLSIQVPPLREREEDIQSFVHHYMDHYNSKYKRNCVMTSEVLDILQDYEWPGNVRELENIIERLVITAKSDVILKEDLPEKLVMTRKKLGASFSIHGAQSLPKYLENVEKEAITDAFRAYGSTRKAAEALGITQSAFMRRVRKYEIALSKQ</sequence>
<dbReference type="Pfam" id="PF00158">
    <property type="entry name" value="Sigma54_activat"/>
    <property type="match status" value="1"/>
</dbReference>
<evidence type="ECO:0000256" key="2">
    <source>
        <dbReference type="ARBA" id="ARBA00022797"/>
    </source>
</evidence>
<dbReference type="InterPro" id="IPR025662">
    <property type="entry name" value="Sigma_54_int_dom_ATP-bd_1"/>
</dbReference>
<dbReference type="PANTHER" id="PTHR32071:SF57">
    <property type="entry name" value="C4-DICARBOXYLATE TRANSPORT TRANSCRIPTIONAL REGULATORY PROTEIN DCTD"/>
    <property type="match status" value="1"/>
</dbReference>
<keyword evidence="11" id="KW-1185">Reference proteome</keyword>
<dbReference type="CDD" id="cd00009">
    <property type="entry name" value="AAA"/>
    <property type="match status" value="1"/>
</dbReference>
<evidence type="ECO:0000256" key="5">
    <source>
        <dbReference type="ARBA" id="ARBA00023163"/>
    </source>
</evidence>
<dbReference type="Pfam" id="PF00989">
    <property type="entry name" value="PAS"/>
    <property type="match status" value="1"/>
</dbReference>
<evidence type="ECO:0000313" key="10">
    <source>
        <dbReference type="EMBL" id="QQK78259.1"/>
    </source>
</evidence>
<dbReference type="PROSITE" id="PS00675">
    <property type="entry name" value="SIGMA54_INTERACT_1"/>
    <property type="match status" value="1"/>
</dbReference>
<dbReference type="InterPro" id="IPR058031">
    <property type="entry name" value="AAA_lid_NorR"/>
</dbReference>
<dbReference type="PROSITE" id="PS50045">
    <property type="entry name" value="SIGMA54_INTERACT_4"/>
    <property type="match status" value="1"/>
</dbReference>
<evidence type="ECO:0000256" key="7">
    <source>
        <dbReference type="SAM" id="Coils"/>
    </source>
</evidence>
<dbReference type="PROSITE" id="PS00688">
    <property type="entry name" value="SIGMA54_INTERACT_3"/>
    <property type="match status" value="1"/>
</dbReference>
<dbReference type="Gene3D" id="3.30.450.20">
    <property type="entry name" value="PAS domain"/>
    <property type="match status" value="1"/>
</dbReference>
<dbReference type="GO" id="GO:0003677">
    <property type="term" value="F:DNA binding"/>
    <property type="evidence" value="ECO:0007669"/>
    <property type="project" value="UniProtKB-KW"/>
</dbReference>
<keyword evidence="5" id="KW-0804">Transcription</keyword>
<evidence type="ECO:0000256" key="4">
    <source>
        <dbReference type="ARBA" id="ARBA00023015"/>
    </source>
</evidence>
<keyword evidence="1" id="KW-0547">Nucleotide-binding</keyword>
<dbReference type="FunFam" id="3.40.50.300:FF:000006">
    <property type="entry name" value="DNA-binding transcriptional regulator NtrC"/>
    <property type="match status" value="1"/>
</dbReference>
<dbReference type="Pfam" id="PF18024">
    <property type="entry name" value="HTH_50"/>
    <property type="match status" value="1"/>
</dbReference>
<dbReference type="InterPro" id="IPR035965">
    <property type="entry name" value="PAS-like_dom_sf"/>
</dbReference>
<evidence type="ECO:0000256" key="1">
    <source>
        <dbReference type="ARBA" id="ARBA00022741"/>
    </source>
</evidence>
<keyword evidence="4" id="KW-0805">Transcription regulation</keyword>
<evidence type="ECO:0000259" key="9">
    <source>
        <dbReference type="PROSITE" id="PS50112"/>
    </source>
</evidence>
<protein>
    <recommendedName>
        <fullName evidence="6">HTH-type transcriptional regulatory protein TyrR</fullName>
    </recommendedName>
</protein>
<dbReference type="EMBL" id="CP054705">
    <property type="protein sequence ID" value="QQK78259.1"/>
    <property type="molecule type" value="Genomic_DNA"/>
</dbReference>
<dbReference type="Gene3D" id="1.10.8.60">
    <property type="match status" value="1"/>
</dbReference>
<dbReference type="PANTHER" id="PTHR32071">
    <property type="entry name" value="TRANSCRIPTIONAL REGULATORY PROTEIN"/>
    <property type="match status" value="1"/>
</dbReference>
<keyword evidence="2" id="KW-0058">Aromatic hydrocarbons catabolism</keyword>
<dbReference type="InterPro" id="IPR025944">
    <property type="entry name" value="Sigma_54_int_dom_CS"/>
</dbReference>
<dbReference type="InterPro" id="IPR027417">
    <property type="entry name" value="P-loop_NTPase"/>
</dbReference>
<dbReference type="CDD" id="cd00130">
    <property type="entry name" value="PAS"/>
    <property type="match status" value="1"/>
</dbReference>
<dbReference type="SUPFAM" id="SSF55785">
    <property type="entry name" value="PYP-like sensor domain (PAS domain)"/>
    <property type="match status" value="1"/>
</dbReference>
<dbReference type="InterPro" id="IPR013767">
    <property type="entry name" value="PAS_fold"/>
</dbReference>
<dbReference type="AlphaFoldDB" id="A0A7T7CDQ0"/>
<feature type="domain" description="PAS" evidence="9">
    <location>
        <begin position="1"/>
        <end position="53"/>
    </location>
</feature>
<dbReference type="InterPro" id="IPR003593">
    <property type="entry name" value="AAA+_ATPase"/>
</dbReference>
<proteinExistence type="predicted"/>
<feature type="coiled-coil region" evidence="7">
    <location>
        <begin position="110"/>
        <end position="137"/>
    </location>
</feature>
<keyword evidence="7" id="KW-0175">Coiled coil</keyword>
<dbReference type="SMART" id="SM00382">
    <property type="entry name" value="AAA"/>
    <property type="match status" value="1"/>
</dbReference>
<dbReference type="GO" id="GO:0006355">
    <property type="term" value="P:regulation of DNA-templated transcription"/>
    <property type="evidence" value="ECO:0007669"/>
    <property type="project" value="InterPro"/>
</dbReference>
<dbReference type="Proteomes" id="UP000595823">
    <property type="component" value="Chromosome"/>
</dbReference>
<evidence type="ECO:0000313" key="11">
    <source>
        <dbReference type="Proteomes" id="UP000595823"/>
    </source>
</evidence>
<dbReference type="SUPFAM" id="SSF46689">
    <property type="entry name" value="Homeodomain-like"/>
    <property type="match status" value="1"/>
</dbReference>
<organism evidence="10 11">
    <name type="scientific">Salicibibacter cibarius</name>
    <dbReference type="NCBI Taxonomy" id="2743000"/>
    <lineage>
        <taxon>Bacteria</taxon>
        <taxon>Bacillati</taxon>
        <taxon>Bacillota</taxon>
        <taxon>Bacilli</taxon>
        <taxon>Bacillales</taxon>
        <taxon>Bacillaceae</taxon>
        <taxon>Salicibibacter</taxon>
    </lineage>
</organism>
<dbReference type="Gene3D" id="3.40.50.300">
    <property type="entry name" value="P-loop containing nucleotide triphosphate hydrolases"/>
    <property type="match status" value="1"/>
</dbReference>
<evidence type="ECO:0000256" key="6">
    <source>
        <dbReference type="ARBA" id="ARBA00029500"/>
    </source>
</evidence>
<gene>
    <name evidence="10" type="ORF">HUG15_09490</name>
</gene>
<dbReference type="InterPro" id="IPR002078">
    <property type="entry name" value="Sigma_54_int"/>
</dbReference>
<dbReference type="InterPro" id="IPR000014">
    <property type="entry name" value="PAS"/>
</dbReference>
<reference evidence="10 11" key="1">
    <citation type="submission" date="2020-06" db="EMBL/GenBank/DDBJ databases">
        <title>Genomic analysis of Salicibibacter sp. NKC5-3.</title>
        <authorList>
            <person name="Oh Y.J."/>
        </authorList>
    </citation>
    <scope>NUCLEOTIDE SEQUENCE [LARGE SCALE GENOMIC DNA]</scope>
    <source>
        <strain evidence="10 11">NKC5-3</strain>
    </source>
</reference>
<keyword evidence="3" id="KW-0067">ATP-binding</keyword>
<dbReference type="KEGG" id="scia:HUG15_09490"/>